<protein>
    <recommendedName>
        <fullName evidence="3">Beta-lactamase-related domain-containing protein</fullName>
    </recommendedName>
</protein>
<accession>A0A2W5KK98</accession>
<comment type="subcellular location">
    <subcellularLocation>
        <location evidence="1">Membrane</location>
    </subcellularLocation>
</comment>
<proteinExistence type="predicted"/>
<dbReference type="Pfam" id="PF00144">
    <property type="entry name" value="Beta-lactamase"/>
    <property type="match status" value="1"/>
</dbReference>
<keyword evidence="2" id="KW-0472">Membrane</keyword>
<organism evidence="4 5">
    <name type="scientific">Rhodanobacter denitrificans</name>
    <dbReference type="NCBI Taxonomy" id="666685"/>
    <lineage>
        <taxon>Bacteria</taxon>
        <taxon>Pseudomonadati</taxon>
        <taxon>Pseudomonadota</taxon>
        <taxon>Gammaproteobacteria</taxon>
        <taxon>Lysobacterales</taxon>
        <taxon>Rhodanobacteraceae</taxon>
        <taxon>Rhodanobacter</taxon>
    </lineage>
</organism>
<sequence length="496" mass="53826">MVGAYLSCPQASCRPGRDQRDVVRHRSRTMALSRRHFIGTALALACLPGSVSARDPAPPADDAPAWLSRWLAAFNDARASRYVQFVRAYVPTLVPYLDDDLGMREASGGFVLLRSERTAPREITAWVRDRRWDRFSRVVLTIGDGRIDDLAFLGASPPADFVVRRTGEREALARLRRKLRTEAAAGRFSGAVLIAKGDDVLFREAYGSRSIHASRDVTPQTRFCIGSAGKMFIAVAILQLVQQGRLRLTDTIAASLPAYPDTPLARTVTIEHLLTHSGGTGDFFGADYERHQAELRTPSDFIRMFGERAPAFAPGSRWGYSNFGFIVLGAIVEHVTATPWDVHLERCIFRVAGMASTSSSASDGDTAAPCTGAAETGLRALPFYTGLPAGGGYSTVEDLHRFGVALRDGRLLDGDRLDQLVRPRIAAGTAHWSLGLRVASRNGASWYGHGGAAPGVNADVAIYPQSDYRTVVLSNRGHPHALNVADYIGARLPLNG</sequence>
<evidence type="ECO:0000256" key="1">
    <source>
        <dbReference type="ARBA" id="ARBA00004370"/>
    </source>
</evidence>
<dbReference type="Gene3D" id="3.40.710.10">
    <property type="entry name" value="DD-peptidase/beta-lactamase superfamily"/>
    <property type="match status" value="1"/>
</dbReference>
<name>A0A2W5KK98_9GAMM</name>
<dbReference type="GO" id="GO:0016020">
    <property type="term" value="C:membrane"/>
    <property type="evidence" value="ECO:0007669"/>
    <property type="project" value="UniProtKB-SubCell"/>
</dbReference>
<dbReference type="PANTHER" id="PTHR46825">
    <property type="entry name" value="D-ALANYL-D-ALANINE-CARBOXYPEPTIDASE/ENDOPEPTIDASE AMPH"/>
    <property type="match status" value="1"/>
</dbReference>
<dbReference type="EMBL" id="QFPO01000005">
    <property type="protein sequence ID" value="PZQ16459.1"/>
    <property type="molecule type" value="Genomic_DNA"/>
</dbReference>
<dbReference type="AlphaFoldDB" id="A0A2W5KK98"/>
<dbReference type="PANTHER" id="PTHR46825:SF11">
    <property type="entry name" value="PENICILLIN-BINDING PROTEIN 4"/>
    <property type="match status" value="1"/>
</dbReference>
<evidence type="ECO:0000256" key="2">
    <source>
        <dbReference type="ARBA" id="ARBA00023136"/>
    </source>
</evidence>
<dbReference type="InterPro" id="IPR001466">
    <property type="entry name" value="Beta-lactam-related"/>
</dbReference>
<dbReference type="InterPro" id="IPR050491">
    <property type="entry name" value="AmpC-like"/>
</dbReference>
<reference evidence="4 5" key="1">
    <citation type="submission" date="2017-08" db="EMBL/GenBank/DDBJ databases">
        <title>Infants hospitalized years apart are colonized by the same room-sourced microbial strains.</title>
        <authorList>
            <person name="Brooks B."/>
            <person name="Olm M.R."/>
            <person name="Firek B.A."/>
            <person name="Baker R."/>
            <person name="Thomas B.C."/>
            <person name="Morowitz M.J."/>
            <person name="Banfield J.F."/>
        </authorList>
    </citation>
    <scope>NUCLEOTIDE SEQUENCE [LARGE SCALE GENOMIC DNA]</scope>
    <source>
        <strain evidence="4">S2_005_003_R2_42</strain>
    </source>
</reference>
<comment type="caution">
    <text evidence="4">The sequence shown here is derived from an EMBL/GenBank/DDBJ whole genome shotgun (WGS) entry which is preliminary data.</text>
</comment>
<dbReference type="Proteomes" id="UP000249046">
    <property type="component" value="Unassembled WGS sequence"/>
</dbReference>
<dbReference type="SUPFAM" id="SSF56601">
    <property type="entry name" value="beta-lactamase/transpeptidase-like"/>
    <property type="match status" value="1"/>
</dbReference>
<dbReference type="InterPro" id="IPR012338">
    <property type="entry name" value="Beta-lactam/transpept-like"/>
</dbReference>
<gene>
    <name evidence="4" type="ORF">DI564_07460</name>
</gene>
<evidence type="ECO:0000313" key="5">
    <source>
        <dbReference type="Proteomes" id="UP000249046"/>
    </source>
</evidence>
<evidence type="ECO:0000313" key="4">
    <source>
        <dbReference type="EMBL" id="PZQ16459.1"/>
    </source>
</evidence>
<feature type="domain" description="Beta-lactamase-related" evidence="3">
    <location>
        <begin position="178"/>
        <end position="486"/>
    </location>
</feature>
<evidence type="ECO:0000259" key="3">
    <source>
        <dbReference type="Pfam" id="PF00144"/>
    </source>
</evidence>